<evidence type="ECO:0000256" key="2">
    <source>
        <dbReference type="ARBA" id="ARBA00023015"/>
    </source>
</evidence>
<gene>
    <name evidence="6" type="ORF">QJS04_geneDACA013136</name>
</gene>
<protein>
    <recommendedName>
        <fullName evidence="5">BHLH domain-containing protein</fullName>
    </recommendedName>
</protein>
<accession>A0AAV9B5R1</accession>
<dbReference type="SMART" id="SM00353">
    <property type="entry name" value="HLH"/>
    <property type="match status" value="1"/>
</dbReference>
<evidence type="ECO:0000256" key="3">
    <source>
        <dbReference type="ARBA" id="ARBA00023163"/>
    </source>
</evidence>
<dbReference type="InterPro" id="IPR036638">
    <property type="entry name" value="HLH_DNA-bd_sf"/>
</dbReference>
<name>A0AAV9B5R1_ACOGR</name>
<comment type="similarity">
    <text evidence="1">Belongs to the bHLH protein family.</text>
</comment>
<dbReference type="PANTHER" id="PTHR46665:SF6">
    <property type="entry name" value="TRANSCRIPTION FACTOR BHLH92"/>
    <property type="match status" value="1"/>
</dbReference>
<dbReference type="PROSITE" id="PS50888">
    <property type="entry name" value="BHLH"/>
    <property type="match status" value="1"/>
</dbReference>
<evidence type="ECO:0000256" key="4">
    <source>
        <dbReference type="SAM" id="Coils"/>
    </source>
</evidence>
<proteinExistence type="inferred from homology"/>
<dbReference type="SUPFAM" id="SSF47459">
    <property type="entry name" value="HLH, helix-loop-helix DNA-binding domain"/>
    <property type="match status" value="1"/>
</dbReference>
<dbReference type="CDD" id="cd11393">
    <property type="entry name" value="bHLH_AtbHLH_like"/>
    <property type="match status" value="1"/>
</dbReference>
<reference evidence="6" key="2">
    <citation type="submission" date="2023-06" db="EMBL/GenBank/DDBJ databases">
        <authorList>
            <person name="Ma L."/>
            <person name="Liu K.-W."/>
            <person name="Li Z."/>
            <person name="Hsiao Y.-Y."/>
            <person name="Qi Y."/>
            <person name="Fu T."/>
            <person name="Tang G."/>
            <person name="Zhang D."/>
            <person name="Sun W.-H."/>
            <person name="Liu D.-K."/>
            <person name="Li Y."/>
            <person name="Chen G.-Z."/>
            <person name="Liu X.-D."/>
            <person name="Liao X.-Y."/>
            <person name="Jiang Y.-T."/>
            <person name="Yu X."/>
            <person name="Hao Y."/>
            <person name="Huang J."/>
            <person name="Zhao X.-W."/>
            <person name="Ke S."/>
            <person name="Chen Y.-Y."/>
            <person name="Wu W.-L."/>
            <person name="Hsu J.-L."/>
            <person name="Lin Y.-F."/>
            <person name="Huang M.-D."/>
            <person name="Li C.-Y."/>
            <person name="Huang L."/>
            <person name="Wang Z.-W."/>
            <person name="Zhao X."/>
            <person name="Zhong W.-Y."/>
            <person name="Peng D.-H."/>
            <person name="Ahmad S."/>
            <person name="Lan S."/>
            <person name="Zhang J.-S."/>
            <person name="Tsai W.-C."/>
            <person name="Van De Peer Y."/>
            <person name="Liu Z.-J."/>
        </authorList>
    </citation>
    <scope>NUCLEOTIDE SEQUENCE</scope>
    <source>
        <strain evidence="6">SCP</strain>
        <tissue evidence="6">Leaves</tissue>
    </source>
</reference>
<dbReference type="InterPro" id="IPR044658">
    <property type="entry name" value="bHLH92/bHLH041-like"/>
</dbReference>
<feature type="coiled-coil region" evidence="4">
    <location>
        <begin position="144"/>
        <end position="171"/>
    </location>
</feature>
<comment type="caution">
    <text evidence="6">The sequence shown here is derived from an EMBL/GenBank/DDBJ whole genome shotgun (WGS) entry which is preliminary data.</text>
</comment>
<dbReference type="InterPro" id="IPR011598">
    <property type="entry name" value="bHLH_dom"/>
</dbReference>
<keyword evidence="3" id="KW-0804">Transcription</keyword>
<dbReference type="EMBL" id="JAUJYN010000005">
    <property type="protein sequence ID" value="KAK1272068.1"/>
    <property type="molecule type" value="Genomic_DNA"/>
</dbReference>
<evidence type="ECO:0000313" key="7">
    <source>
        <dbReference type="Proteomes" id="UP001179952"/>
    </source>
</evidence>
<evidence type="ECO:0000313" key="6">
    <source>
        <dbReference type="EMBL" id="KAK1272068.1"/>
    </source>
</evidence>
<dbReference type="PANTHER" id="PTHR46665">
    <property type="entry name" value="TRANSCRIPTION FACTOR BHLH041-RELATED-RELATED"/>
    <property type="match status" value="1"/>
</dbReference>
<dbReference type="InterPro" id="IPR045239">
    <property type="entry name" value="bHLH95_bHLH"/>
</dbReference>
<evidence type="ECO:0000259" key="5">
    <source>
        <dbReference type="PROSITE" id="PS50888"/>
    </source>
</evidence>
<dbReference type="Gene3D" id="4.10.280.10">
    <property type="entry name" value="Helix-loop-helix DNA-binding domain"/>
    <property type="match status" value="1"/>
</dbReference>
<organism evidence="6 7">
    <name type="scientific">Acorus gramineus</name>
    <name type="common">Dwarf sweet flag</name>
    <dbReference type="NCBI Taxonomy" id="55184"/>
    <lineage>
        <taxon>Eukaryota</taxon>
        <taxon>Viridiplantae</taxon>
        <taxon>Streptophyta</taxon>
        <taxon>Embryophyta</taxon>
        <taxon>Tracheophyta</taxon>
        <taxon>Spermatophyta</taxon>
        <taxon>Magnoliopsida</taxon>
        <taxon>Liliopsida</taxon>
        <taxon>Acoraceae</taxon>
        <taxon>Acorus</taxon>
    </lineage>
</organism>
<dbReference type="Proteomes" id="UP001179952">
    <property type="component" value="Unassembled WGS sequence"/>
</dbReference>
<evidence type="ECO:0000256" key="1">
    <source>
        <dbReference type="ARBA" id="ARBA00005510"/>
    </source>
</evidence>
<dbReference type="GO" id="GO:0046983">
    <property type="term" value="F:protein dimerization activity"/>
    <property type="evidence" value="ECO:0007669"/>
    <property type="project" value="InterPro"/>
</dbReference>
<dbReference type="Pfam" id="PF00010">
    <property type="entry name" value="HLH"/>
    <property type="match status" value="1"/>
</dbReference>
<keyword evidence="2" id="KW-0805">Transcription regulation</keyword>
<reference evidence="6" key="1">
    <citation type="journal article" date="2023" name="Nat. Commun.">
        <title>Diploid and tetraploid genomes of Acorus and the evolution of monocots.</title>
        <authorList>
            <person name="Ma L."/>
            <person name="Liu K.W."/>
            <person name="Li Z."/>
            <person name="Hsiao Y.Y."/>
            <person name="Qi Y."/>
            <person name="Fu T."/>
            <person name="Tang G.D."/>
            <person name="Zhang D."/>
            <person name="Sun W.H."/>
            <person name="Liu D.K."/>
            <person name="Li Y."/>
            <person name="Chen G.Z."/>
            <person name="Liu X.D."/>
            <person name="Liao X.Y."/>
            <person name="Jiang Y.T."/>
            <person name="Yu X."/>
            <person name="Hao Y."/>
            <person name="Huang J."/>
            <person name="Zhao X.W."/>
            <person name="Ke S."/>
            <person name="Chen Y.Y."/>
            <person name="Wu W.L."/>
            <person name="Hsu J.L."/>
            <person name="Lin Y.F."/>
            <person name="Huang M.D."/>
            <person name="Li C.Y."/>
            <person name="Huang L."/>
            <person name="Wang Z.W."/>
            <person name="Zhao X."/>
            <person name="Zhong W.Y."/>
            <person name="Peng D.H."/>
            <person name="Ahmad S."/>
            <person name="Lan S."/>
            <person name="Zhang J.S."/>
            <person name="Tsai W.C."/>
            <person name="Van de Peer Y."/>
            <person name="Liu Z.J."/>
        </authorList>
    </citation>
    <scope>NUCLEOTIDE SEQUENCE</scope>
    <source>
        <strain evidence="6">SCP</strain>
    </source>
</reference>
<keyword evidence="4" id="KW-0175">Coiled coil</keyword>
<feature type="domain" description="BHLH" evidence="5">
    <location>
        <begin position="98"/>
        <end position="147"/>
    </location>
</feature>
<keyword evidence="7" id="KW-1185">Reference proteome</keyword>
<sequence length="228" mass="25705">MEELLNFPTDFDYHFPFFQDSMDTDILWSFPSDCLDIGILDDDPLIGRRTAFAPYRGGGGPISSDRSVREENIHKRLIGFFKRAANSSPGIDRTARSGRCYQHMMRERQRRVKLAQSYSDLHAMLPPGSKASKNAIVQIATAYIRRLEGSKAELRRRNDELMTMLRERNERAETAKIKVCVSNPSSKIDSMIGALRCLKGMNVGARTVRARFDGAELAATIDVQTKDG</sequence>
<dbReference type="AlphaFoldDB" id="A0AAV9B5R1"/>